<sequence>MDERVLEAICDHLKLVKYSEDNYIVQEGEPLEKMLFITQGTAWSYTSSASGTSAIKCLVKGDFYGDELLNWASRLTPFSAFPNSTKIVKAHTNVEALVIKADNLNTVVSRFWWHFSNRLGHMNESQLERCQHLAASSIQAKWRYHLAKAV</sequence>
<evidence type="ECO:0000256" key="1">
    <source>
        <dbReference type="ARBA" id="ARBA00023286"/>
    </source>
</evidence>
<keyword evidence="1" id="KW-0813">Transport</keyword>
<dbReference type="AlphaFoldDB" id="A0A6P5RJF0"/>
<evidence type="ECO:0000313" key="4">
    <source>
        <dbReference type="Proteomes" id="UP000515124"/>
    </source>
</evidence>
<keyword evidence="1" id="KW-0406">Ion transport</keyword>
<dbReference type="Proteomes" id="UP000515124">
    <property type="component" value="Unplaced"/>
</dbReference>
<name>A0A6P5RJF0_PRUAV</name>
<dbReference type="SUPFAM" id="SSF51206">
    <property type="entry name" value="cAMP-binding domain-like"/>
    <property type="match status" value="1"/>
</dbReference>
<dbReference type="InterPro" id="IPR018490">
    <property type="entry name" value="cNMP-bd_dom_sf"/>
</dbReference>
<evidence type="ECO:0000313" key="5">
    <source>
        <dbReference type="RefSeq" id="XP_021801998.1"/>
    </source>
</evidence>
<dbReference type="GeneID" id="110746093"/>
<dbReference type="CDD" id="cd00038">
    <property type="entry name" value="CAP_ED"/>
    <property type="match status" value="1"/>
</dbReference>
<dbReference type="InterPro" id="IPR000595">
    <property type="entry name" value="cNMP-bd_dom"/>
</dbReference>
<gene>
    <name evidence="5" type="primary">LOC110746093</name>
</gene>
<reference evidence="5" key="1">
    <citation type="submission" date="2025-08" db="UniProtKB">
        <authorList>
            <consortium name="RefSeq"/>
        </authorList>
    </citation>
    <scope>IDENTIFICATION</scope>
</reference>
<dbReference type="InterPro" id="IPR014710">
    <property type="entry name" value="RmlC-like_jellyroll"/>
</dbReference>
<feature type="domain" description="Cyclic nucleotide-binding" evidence="3">
    <location>
        <begin position="1"/>
        <end position="80"/>
    </location>
</feature>
<dbReference type="KEGG" id="pavi:110746093"/>
<dbReference type="PROSITE" id="PS50042">
    <property type="entry name" value="CNMP_BINDING_3"/>
    <property type="match status" value="1"/>
</dbReference>
<proteinExistence type="predicted"/>
<accession>A0A6P5RJF0</accession>
<organism evidence="4 5">
    <name type="scientific">Prunus avium</name>
    <name type="common">Cherry</name>
    <name type="synonym">Cerasus avium</name>
    <dbReference type="NCBI Taxonomy" id="42229"/>
    <lineage>
        <taxon>Eukaryota</taxon>
        <taxon>Viridiplantae</taxon>
        <taxon>Streptophyta</taxon>
        <taxon>Embryophyta</taxon>
        <taxon>Tracheophyta</taxon>
        <taxon>Spermatophyta</taxon>
        <taxon>Magnoliopsida</taxon>
        <taxon>eudicotyledons</taxon>
        <taxon>Gunneridae</taxon>
        <taxon>Pentapetalae</taxon>
        <taxon>rosids</taxon>
        <taxon>fabids</taxon>
        <taxon>Rosales</taxon>
        <taxon>Rosaceae</taxon>
        <taxon>Amygdaloideae</taxon>
        <taxon>Amygdaleae</taxon>
        <taxon>Prunus</taxon>
    </lineage>
</organism>
<keyword evidence="4" id="KW-1185">Reference proteome</keyword>
<dbReference type="GO" id="GO:0016020">
    <property type="term" value="C:membrane"/>
    <property type="evidence" value="ECO:0007669"/>
    <property type="project" value="UniProtKB-SubCell"/>
</dbReference>
<dbReference type="RefSeq" id="XP_021801998.1">
    <property type="nucleotide sequence ID" value="XM_021946306.1"/>
</dbReference>
<dbReference type="Pfam" id="PF00027">
    <property type="entry name" value="cNMP_binding"/>
    <property type="match status" value="1"/>
</dbReference>
<dbReference type="GO" id="GO:0034220">
    <property type="term" value="P:monoatomic ion transmembrane transport"/>
    <property type="evidence" value="ECO:0007669"/>
    <property type="project" value="UniProtKB-KW"/>
</dbReference>
<dbReference type="PROSITE" id="PS50096">
    <property type="entry name" value="IQ"/>
    <property type="match status" value="1"/>
</dbReference>
<evidence type="ECO:0000259" key="3">
    <source>
        <dbReference type="PROSITE" id="PS50042"/>
    </source>
</evidence>
<dbReference type="PANTHER" id="PTHR45651:SF68">
    <property type="entry name" value="ION TRANSPORT DOMAIN-CONTAINING PROTEIN"/>
    <property type="match status" value="1"/>
</dbReference>
<protein>
    <submittedName>
        <fullName evidence="5">Cyclic nucleotide-gated ion channel 1-like</fullName>
    </submittedName>
</protein>
<dbReference type="PANTHER" id="PTHR45651">
    <property type="entry name" value="CYCLIC NUCLEOTIDE-GATED ION CHANNEL 15-RELATED-RELATED"/>
    <property type="match status" value="1"/>
</dbReference>
<keyword evidence="2" id="KW-0407">Ion channel</keyword>
<evidence type="ECO:0000256" key="2">
    <source>
        <dbReference type="ARBA" id="ARBA00023303"/>
    </source>
</evidence>
<dbReference type="Gene3D" id="2.60.120.10">
    <property type="entry name" value="Jelly Rolls"/>
    <property type="match status" value="1"/>
</dbReference>
<keyword evidence="1" id="KW-1071">Ligand-gated ion channel</keyword>